<sequence length="214" mass="22522">MGVRLAGGDVVPLSGPRSGRAPSALSVGFDWTPPATSRADFELDASALMLDASGAVLSEDHFIYFNNPRSPDGAVEHRGPAADAPGETIDVDLAAVPDRCARIAFPISIFDAANRAQHFGHVGAVSIQITTPSAAIAPQDDASQDDASHDDASQDGAELARFDLPPDPNERERATAVLMGELDRRGDGWTFRAVGRGYPGGLRELVTDHGLPTR</sequence>
<feature type="domain" description="TerD" evidence="3">
    <location>
        <begin position="154"/>
        <end position="209"/>
    </location>
</feature>
<evidence type="ECO:0000313" key="4">
    <source>
        <dbReference type="EMBL" id="MFC4906592.1"/>
    </source>
</evidence>
<evidence type="ECO:0000256" key="1">
    <source>
        <dbReference type="ARBA" id="ARBA00008775"/>
    </source>
</evidence>
<evidence type="ECO:0000259" key="3">
    <source>
        <dbReference type="Pfam" id="PF02342"/>
    </source>
</evidence>
<dbReference type="InterPro" id="IPR003325">
    <property type="entry name" value="TerD"/>
</dbReference>
<dbReference type="InterPro" id="IPR051324">
    <property type="entry name" value="Stress/Tellurium_Resist"/>
</dbReference>
<proteinExistence type="inferred from homology"/>
<feature type="domain" description="TerD" evidence="3">
    <location>
        <begin position="1"/>
        <end position="130"/>
    </location>
</feature>
<reference evidence="5" key="1">
    <citation type="journal article" date="2019" name="Int. J. Syst. Evol. Microbiol.">
        <title>The Global Catalogue of Microorganisms (GCM) 10K type strain sequencing project: providing services to taxonomists for standard genome sequencing and annotation.</title>
        <authorList>
            <consortium name="The Broad Institute Genomics Platform"/>
            <consortium name="The Broad Institute Genome Sequencing Center for Infectious Disease"/>
            <person name="Wu L."/>
            <person name="Ma J."/>
        </authorList>
    </citation>
    <scope>NUCLEOTIDE SEQUENCE [LARGE SCALE GENOMIC DNA]</scope>
    <source>
        <strain evidence="5">KLKA75</strain>
    </source>
</reference>
<name>A0ABV9TUX2_9ACTN</name>
<dbReference type="CDD" id="cd06974">
    <property type="entry name" value="TerD_like"/>
    <property type="match status" value="1"/>
</dbReference>
<evidence type="ECO:0000313" key="5">
    <source>
        <dbReference type="Proteomes" id="UP001595872"/>
    </source>
</evidence>
<evidence type="ECO:0000256" key="2">
    <source>
        <dbReference type="SAM" id="MobiDB-lite"/>
    </source>
</evidence>
<dbReference type="PANTHER" id="PTHR32097">
    <property type="entry name" value="CAMP-BINDING PROTEIN 1-RELATED"/>
    <property type="match status" value="1"/>
</dbReference>
<protein>
    <submittedName>
        <fullName evidence="4">TerD family protein</fullName>
    </submittedName>
</protein>
<feature type="region of interest" description="Disordered" evidence="2">
    <location>
        <begin position="1"/>
        <end position="26"/>
    </location>
</feature>
<dbReference type="EMBL" id="JBHSIT010000001">
    <property type="protein sequence ID" value="MFC4906592.1"/>
    <property type="molecule type" value="Genomic_DNA"/>
</dbReference>
<keyword evidence="5" id="KW-1185">Reference proteome</keyword>
<dbReference type="Pfam" id="PF02342">
    <property type="entry name" value="TerD"/>
    <property type="match status" value="2"/>
</dbReference>
<gene>
    <name evidence="4" type="ORF">ACFPCY_04620</name>
</gene>
<dbReference type="Gene3D" id="2.60.60.30">
    <property type="entry name" value="sav2460 like domains"/>
    <property type="match status" value="1"/>
</dbReference>
<comment type="caution">
    <text evidence="4">The sequence shown here is derived from an EMBL/GenBank/DDBJ whole genome shotgun (WGS) entry which is preliminary data.</text>
</comment>
<feature type="region of interest" description="Disordered" evidence="2">
    <location>
        <begin position="137"/>
        <end position="172"/>
    </location>
</feature>
<dbReference type="RefSeq" id="WP_378252279.1">
    <property type="nucleotide sequence ID" value="NZ_JBHSIT010000001.1"/>
</dbReference>
<organism evidence="4 5">
    <name type="scientific">Actinomadura gamaensis</name>
    <dbReference type="NCBI Taxonomy" id="1763541"/>
    <lineage>
        <taxon>Bacteria</taxon>
        <taxon>Bacillati</taxon>
        <taxon>Actinomycetota</taxon>
        <taxon>Actinomycetes</taxon>
        <taxon>Streptosporangiales</taxon>
        <taxon>Thermomonosporaceae</taxon>
        <taxon>Actinomadura</taxon>
    </lineage>
</organism>
<dbReference type="PANTHER" id="PTHR32097:SF4">
    <property type="entry name" value="GENERAL STRESS PROTEIN 16U"/>
    <property type="match status" value="1"/>
</dbReference>
<accession>A0ABV9TUX2</accession>
<dbReference type="Proteomes" id="UP001595872">
    <property type="component" value="Unassembled WGS sequence"/>
</dbReference>
<comment type="similarity">
    <text evidence="1">Belongs to the CAPAB/TerDEXZ family.</text>
</comment>